<dbReference type="AlphaFoldDB" id="A0A6A6I7H8"/>
<evidence type="ECO:0000256" key="1">
    <source>
        <dbReference type="SAM" id="MobiDB-lite"/>
    </source>
</evidence>
<evidence type="ECO:0000313" key="3">
    <source>
        <dbReference type="Proteomes" id="UP000800094"/>
    </source>
</evidence>
<evidence type="ECO:0000313" key="2">
    <source>
        <dbReference type="EMBL" id="KAF2246257.1"/>
    </source>
</evidence>
<dbReference type="GeneID" id="54589485"/>
<sequence length="101" mass="11165">MTFLARYIISTSPYINKGRKTSNETMNSHIDLHATTQDIKTPPGSEVGRGTKDSANEKPQQHESTKDGGDKPKEETLKKEHQSKDEDADHGKKTGSREGKA</sequence>
<feature type="compositionally biased region" description="Basic and acidic residues" evidence="1">
    <location>
        <begin position="49"/>
        <end position="101"/>
    </location>
</feature>
<protein>
    <submittedName>
        <fullName evidence="2">Uncharacterized protein</fullName>
    </submittedName>
</protein>
<reference evidence="2" key="1">
    <citation type="journal article" date="2020" name="Stud. Mycol.">
        <title>101 Dothideomycetes genomes: a test case for predicting lifestyles and emergence of pathogens.</title>
        <authorList>
            <person name="Haridas S."/>
            <person name="Albert R."/>
            <person name="Binder M."/>
            <person name="Bloem J."/>
            <person name="Labutti K."/>
            <person name="Salamov A."/>
            <person name="Andreopoulos B."/>
            <person name="Baker S."/>
            <person name="Barry K."/>
            <person name="Bills G."/>
            <person name="Bluhm B."/>
            <person name="Cannon C."/>
            <person name="Castanera R."/>
            <person name="Culley D."/>
            <person name="Daum C."/>
            <person name="Ezra D."/>
            <person name="Gonzalez J."/>
            <person name="Henrissat B."/>
            <person name="Kuo A."/>
            <person name="Liang C."/>
            <person name="Lipzen A."/>
            <person name="Lutzoni F."/>
            <person name="Magnuson J."/>
            <person name="Mondo S."/>
            <person name="Nolan M."/>
            <person name="Ohm R."/>
            <person name="Pangilinan J."/>
            <person name="Park H.-J."/>
            <person name="Ramirez L."/>
            <person name="Alfaro M."/>
            <person name="Sun H."/>
            <person name="Tritt A."/>
            <person name="Yoshinaga Y."/>
            <person name="Zwiers L.-H."/>
            <person name="Turgeon B."/>
            <person name="Goodwin S."/>
            <person name="Spatafora J."/>
            <person name="Crous P."/>
            <person name="Grigoriev I."/>
        </authorList>
    </citation>
    <scope>NUCLEOTIDE SEQUENCE</scope>
    <source>
        <strain evidence="2">CBS 122368</strain>
    </source>
</reference>
<organism evidence="2 3">
    <name type="scientific">Trematosphaeria pertusa</name>
    <dbReference type="NCBI Taxonomy" id="390896"/>
    <lineage>
        <taxon>Eukaryota</taxon>
        <taxon>Fungi</taxon>
        <taxon>Dikarya</taxon>
        <taxon>Ascomycota</taxon>
        <taxon>Pezizomycotina</taxon>
        <taxon>Dothideomycetes</taxon>
        <taxon>Pleosporomycetidae</taxon>
        <taxon>Pleosporales</taxon>
        <taxon>Massarineae</taxon>
        <taxon>Trematosphaeriaceae</taxon>
        <taxon>Trematosphaeria</taxon>
    </lineage>
</organism>
<dbReference type="Proteomes" id="UP000800094">
    <property type="component" value="Unassembled WGS sequence"/>
</dbReference>
<feature type="compositionally biased region" description="Polar residues" evidence="1">
    <location>
        <begin position="23"/>
        <end position="39"/>
    </location>
</feature>
<proteinExistence type="predicted"/>
<dbReference type="RefSeq" id="XP_033681261.1">
    <property type="nucleotide sequence ID" value="XM_033836155.1"/>
</dbReference>
<dbReference type="EMBL" id="ML987199">
    <property type="protein sequence ID" value="KAF2246257.1"/>
    <property type="molecule type" value="Genomic_DNA"/>
</dbReference>
<feature type="region of interest" description="Disordered" evidence="1">
    <location>
        <begin position="9"/>
        <end position="101"/>
    </location>
</feature>
<gene>
    <name evidence="2" type="ORF">BU26DRAFT_65235</name>
</gene>
<accession>A0A6A6I7H8</accession>
<keyword evidence="3" id="KW-1185">Reference proteome</keyword>
<name>A0A6A6I7H8_9PLEO</name>